<evidence type="ECO:0000259" key="2">
    <source>
        <dbReference type="PROSITE" id="PS50948"/>
    </source>
</evidence>
<dbReference type="PROSITE" id="PS50948">
    <property type="entry name" value="PAN"/>
    <property type="match status" value="1"/>
</dbReference>
<dbReference type="Gene3D" id="3.50.4.10">
    <property type="entry name" value="Hepatocyte Growth Factor"/>
    <property type="match status" value="1"/>
</dbReference>
<keyword evidence="1" id="KW-0732">Signal</keyword>
<dbReference type="InParanoid" id="Q0V4N1"/>
<protein>
    <recommendedName>
        <fullName evidence="2">Apple domain-containing protein</fullName>
    </recommendedName>
</protein>
<feature type="signal peptide" evidence="1">
    <location>
        <begin position="1"/>
        <end position="17"/>
    </location>
</feature>
<feature type="domain" description="Apple" evidence="2">
    <location>
        <begin position="41"/>
        <end position="113"/>
    </location>
</feature>
<dbReference type="KEGG" id="pno:SNOG_01033"/>
<gene>
    <name evidence="3" type="ORF">SNOG_01033</name>
</gene>
<dbReference type="Proteomes" id="UP000001055">
    <property type="component" value="Unassembled WGS sequence"/>
</dbReference>
<dbReference type="InterPro" id="IPR003609">
    <property type="entry name" value="Pan_app"/>
</dbReference>
<dbReference type="RefSeq" id="XP_001791692.1">
    <property type="nucleotide sequence ID" value="XM_001791640.1"/>
</dbReference>
<name>Q0V4N1_PHANO</name>
<accession>Q0V4N1</accession>
<dbReference type="HOGENOM" id="CLU_976990_0_0_1"/>
<proteinExistence type="predicted"/>
<evidence type="ECO:0000256" key="1">
    <source>
        <dbReference type="SAM" id="SignalP"/>
    </source>
</evidence>
<dbReference type="EMBL" id="CH445325">
    <property type="protein sequence ID" value="EAT92528.2"/>
    <property type="molecule type" value="Genomic_DNA"/>
</dbReference>
<evidence type="ECO:0000313" key="3">
    <source>
        <dbReference type="EMBL" id="EAT92528.2"/>
    </source>
</evidence>
<reference evidence="4" key="1">
    <citation type="journal article" date="2007" name="Plant Cell">
        <title>Dothideomycete-plant interactions illuminated by genome sequencing and EST analysis of the wheat pathogen Stagonospora nodorum.</title>
        <authorList>
            <person name="Hane J.K."/>
            <person name="Lowe R.G."/>
            <person name="Solomon P.S."/>
            <person name="Tan K.C."/>
            <person name="Schoch C.L."/>
            <person name="Spatafora J.W."/>
            <person name="Crous P.W."/>
            <person name="Kodira C."/>
            <person name="Birren B.W."/>
            <person name="Galagan J.E."/>
            <person name="Torriani S.F."/>
            <person name="McDonald B.A."/>
            <person name="Oliver R.P."/>
        </authorList>
    </citation>
    <scope>NUCLEOTIDE SEQUENCE [LARGE SCALE GENOMIC DNA]</scope>
    <source>
        <strain evidence="4">SN15 / ATCC MYA-4574 / FGSC 10173</strain>
    </source>
</reference>
<feature type="chain" id="PRO_5004178483" description="Apple domain-containing protein" evidence="1">
    <location>
        <begin position="18"/>
        <end position="285"/>
    </location>
</feature>
<dbReference type="VEuPathDB" id="FungiDB:JI435_010330"/>
<organism evidence="3 4">
    <name type="scientific">Phaeosphaeria nodorum (strain SN15 / ATCC MYA-4574 / FGSC 10173)</name>
    <name type="common">Glume blotch fungus</name>
    <name type="synonym">Parastagonospora nodorum</name>
    <dbReference type="NCBI Taxonomy" id="321614"/>
    <lineage>
        <taxon>Eukaryota</taxon>
        <taxon>Fungi</taxon>
        <taxon>Dikarya</taxon>
        <taxon>Ascomycota</taxon>
        <taxon>Pezizomycotina</taxon>
        <taxon>Dothideomycetes</taxon>
        <taxon>Pleosporomycetidae</taxon>
        <taxon>Pleosporales</taxon>
        <taxon>Pleosporineae</taxon>
        <taxon>Phaeosphaeriaceae</taxon>
        <taxon>Parastagonospora</taxon>
    </lineage>
</organism>
<sequence>MKLSMVVAAALAASVEAAAFQKLLPNPILTKPSTPTAAPGCGIVAYVKSTPAYYFESSGTKNTFSACQALCKADAKCLSFGYGEANCMLFDVAAADNTNYNPTSPYTFYDVSCPAELPVRKRQLNISLVLPGGGINISLGLGGPKEISTFSMVVVQYRHFALIRLSQVITCNNSLPSINLSTFSTVSSYQTPIVPSSTYPMCGVNSTLDFPFTFQSSLRQGLSAGNGSISKTSNAAPLILPCLNVSNRAASSTNGPLDVLTSNPDVFMHANSLLPTNPLDRSLST</sequence>
<dbReference type="eggNOG" id="ENOG502T0XG">
    <property type="taxonomic scope" value="Eukaryota"/>
</dbReference>
<evidence type="ECO:0000313" key="4">
    <source>
        <dbReference type="Proteomes" id="UP000001055"/>
    </source>
</evidence>
<dbReference type="AlphaFoldDB" id="Q0V4N1"/>
<dbReference type="GeneID" id="5968417"/>